<proteinExistence type="inferred from homology"/>
<protein>
    <submittedName>
        <fullName evidence="4">Phosphogluconate dehydrogenase (Decarboxylating), NAD binding domain containing protein</fullName>
    </submittedName>
</protein>
<dbReference type="OrthoDB" id="435038at2759"/>
<evidence type="ECO:0000313" key="5">
    <source>
        <dbReference type="Proteomes" id="UP000011083"/>
    </source>
</evidence>
<organism evidence="4 5">
    <name type="scientific">Acanthamoeba castellanii (strain ATCC 30010 / Neff)</name>
    <dbReference type="NCBI Taxonomy" id="1257118"/>
    <lineage>
        <taxon>Eukaryota</taxon>
        <taxon>Amoebozoa</taxon>
        <taxon>Discosea</taxon>
        <taxon>Longamoebia</taxon>
        <taxon>Centramoebida</taxon>
        <taxon>Acanthamoebidae</taxon>
        <taxon>Acanthamoeba</taxon>
    </lineage>
</organism>
<dbReference type="SUPFAM" id="SSF48179">
    <property type="entry name" value="6-phosphogluconate dehydrogenase C-terminal domain-like"/>
    <property type="match status" value="1"/>
</dbReference>
<dbReference type="InterPro" id="IPR008927">
    <property type="entry name" value="6-PGluconate_DH-like_C_sf"/>
</dbReference>
<dbReference type="VEuPathDB" id="AmoebaDB:ACA1_341790"/>
<evidence type="ECO:0000259" key="2">
    <source>
        <dbReference type="Pfam" id="PF03446"/>
    </source>
</evidence>
<evidence type="ECO:0000259" key="3">
    <source>
        <dbReference type="Pfam" id="PF14833"/>
    </source>
</evidence>
<dbReference type="KEGG" id="acan:ACA1_341790"/>
<feature type="domain" description="6-phosphogluconate dehydrogenase NADP-binding" evidence="2">
    <location>
        <begin position="1"/>
        <end position="144"/>
    </location>
</feature>
<dbReference type="Gene3D" id="3.40.50.720">
    <property type="entry name" value="NAD(P)-binding Rossmann-like Domain"/>
    <property type="match status" value="1"/>
</dbReference>
<dbReference type="PANTHER" id="PTHR43580">
    <property type="entry name" value="OXIDOREDUCTASE GLYR1-RELATED"/>
    <property type="match status" value="1"/>
</dbReference>
<dbReference type="Pfam" id="PF14833">
    <property type="entry name" value="NAD_binding_11"/>
    <property type="match status" value="1"/>
</dbReference>
<keyword evidence="5" id="KW-1185">Reference proteome</keyword>
<dbReference type="Gene3D" id="1.10.1040.10">
    <property type="entry name" value="N-(1-d-carboxylethyl)-l-norvaline Dehydrogenase, domain 2"/>
    <property type="match status" value="1"/>
</dbReference>
<dbReference type="InterPro" id="IPR036291">
    <property type="entry name" value="NAD(P)-bd_dom_sf"/>
</dbReference>
<accession>L8GKW2</accession>
<dbReference type="Proteomes" id="UP000011083">
    <property type="component" value="Unassembled WGS sequence"/>
</dbReference>
<dbReference type="InterPro" id="IPR029154">
    <property type="entry name" value="HIBADH-like_NADP-bd"/>
</dbReference>
<dbReference type="GO" id="GO:0051287">
    <property type="term" value="F:NAD binding"/>
    <property type="evidence" value="ECO:0007669"/>
    <property type="project" value="InterPro"/>
</dbReference>
<dbReference type="GeneID" id="14914263"/>
<gene>
    <name evidence="4" type="ORF">ACA1_341790</name>
</gene>
<feature type="domain" description="3-hydroxyisobutyrate dehydrogenase-like NAD-binding" evidence="3">
    <location>
        <begin position="153"/>
        <end position="229"/>
    </location>
</feature>
<dbReference type="SUPFAM" id="SSF51735">
    <property type="entry name" value="NAD(P)-binding Rossmann-fold domains"/>
    <property type="match status" value="1"/>
</dbReference>
<evidence type="ECO:0000256" key="1">
    <source>
        <dbReference type="ARBA" id="ARBA00007598"/>
    </source>
</evidence>
<dbReference type="AlphaFoldDB" id="L8GKW2"/>
<name>L8GKW2_ACACF</name>
<dbReference type="GO" id="GO:0050661">
    <property type="term" value="F:NADP binding"/>
    <property type="evidence" value="ECO:0007669"/>
    <property type="project" value="InterPro"/>
</dbReference>
<comment type="similarity">
    <text evidence="1">Belongs to the HIBADH-related family. NP60 subfamily.</text>
</comment>
<dbReference type="InterPro" id="IPR013328">
    <property type="entry name" value="6PGD_dom2"/>
</dbReference>
<dbReference type="EMBL" id="KB008085">
    <property type="protein sequence ID" value="ELR13705.1"/>
    <property type="molecule type" value="Genomic_DNA"/>
</dbReference>
<dbReference type="RefSeq" id="XP_004335718.1">
    <property type="nucleotide sequence ID" value="XM_004335670.2"/>
</dbReference>
<dbReference type="Pfam" id="PF03446">
    <property type="entry name" value="NAD_binding_2"/>
    <property type="match status" value="1"/>
</dbReference>
<sequence>MGYPMAEHLLKKGHQVWVWNRTKDKALPLQEAGAVVVDRVEEAVAAADVVVAMLFDAGAVQATILDSGPVREALRGRTLVNCATVAPADNQRFQRDVLALGASFVEAPVLGATPVAQQGALQVLVGSTAEQFEQLKDMFAAFGTPRHISEDIGRATTLKLALNQIVLGEIVTFANSLAMVKNAGLSEEALMEVLRPSQLYSKYFDLKMPTMVSRDFSSVVFDISGAKKDSGAHLG</sequence>
<reference evidence="4 5" key="1">
    <citation type="journal article" date="2013" name="Genome Biol.">
        <title>Genome of Acanthamoeba castellanii highlights extensive lateral gene transfer and early evolution of tyrosine kinase signaling.</title>
        <authorList>
            <person name="Clarke M."/>
            <person name="Lohan A.J."/>
            <person name="Liu B."/>
            <person name="Lagkouvardos I."/>
            <person name="Roy S."/>
            <person name="Zafar N."/>
            <person name="Bertelli C."/>
            <person name="Schilde C."/>
            <person name="Kianianmomeni A."/>
            <person name="Burglin T.R."/>
            <person name="Frech C."/>
            <person name="Turcotte B."/>
            <person name="Kopec K.O."/>
            <person name="Synnott J.M."/>
            <person name="Choo C."/>
            <person name="Paponov I."/>
            <person name="Finkler A."/>
            <person name="Soon Heng Tan C."/>
            <person name="Hutchins A.P."/>
            <person name="Weinmeier T."/>
            <person name="Rattei T."/>
            <person name="Chu J.S."/>
            <person name="Gimenez G."/>
            <person name="Irimia M."/>
            <person name="Rigden D.J."/>
            <person name="Fitzpatrick D.A."/>
            <person name="Lorenzo-Morales J."/>
            <person name="Bateman A."/>
            <person name="Chiu C.H."/>
            <person name="Tang P."/>
            <person name="Hegemann P."/>
            <person name="Fromm H."/>
            <person name="Raoult D."/>
            <person name="Greub G."/>
            <person name="Miranda-Saavedra D."/>
            <person name="Chen N."/>
            <person name="Nash P."/>
            <person name="Ginger M.L."/>
            <person name="Horn M."/>
            <person name="Schaap P."/>
            <person name="Caler L."/>
            <person name="Loftus B."/>
        </authorList>
    </citation>
    <scope>NUCLEOTIDE SEQUENCE [LARGE SCALE GENOMIC DNA]</scope>
    <source>
        <strain evidence="4 5">Neff</strain>
    </source>
</reference>
<evidence type="ECO:0000313" key="4">
    <source>
        <dbReference type="EMBL" id="ELR13705.1"/>
    </source>
</evidence>
<dbReference type="InterPro" id="IPR006115">
    <property type="entry name" value="6PGDH_NADP-bd"/>
</dbReference>
<feature type="non-terminal residue" evidence="4">
    <location>
        <position position="1"/>
    </location>
</feature>
<dbReference type="PANTHER" id="PTHR43580:SF2">
    <property type="entry name" value="CYTOKINE-LIKE NUCLEAR FACTOR N-PAC"/>
    <property type="match status" value="1"/>
</dbReference>
<dbReference type="STRING" id="1257118.L8GKW2"/>
<dbReference type="InterPro" id="IPR051265">
    <property type="entry name" value="HIBADH-related_NP60_sf"/>
</dbReference>